<dbReference type="WBParaSite" id="MCU_005094-RA">
    <property type="protein sequence ID" value="MCU_005094-RA"/>
    <property type="gene ID" value="MCU_005094"/>
</dbReference>
<accession>A0A5K3F5H7</accession>
<dbReference type="InterPro" id="IPR007110">
    <property type="entry name" value="Ig-like_dom"/>
</dbReference>
<evidence type="ECO:0000259" key="3">
    <source>
        <dbReference type="PROSITE" id="PS50835"/>
    </source>
</evidence>
<sequence length="264" mass="29524">MTLACATIFTLLVSGIQAGLAPFRVVPQNLSVDLGATVYQACQPSIKPDFINWYVNNKLIGGCLLHSMSISSKTSDPRYKIYMSQEDQEAGISVCYLVVRLVEDKDSGVWTCKSSHPDSNIHEVSSRVLVYDRNMHLNVFLQNGTLLQDRDTVRAVCSARGSRRPPSLRLMFGGEPIATSEPIKKIEKTGEFNVSVTADLALNWKSHLRLLTCHADIGDFKNVRQTFLVVHLAVPPEKTAEASLPNRYLLWVHVLDSFKKLFFQ</sequence>
<keyword evidence="1" id="KW-1015">Disulfide bond</keyword>
<dbReference type="InterPro" id="IPR036179">
    <property type="entry name" value="Ig-like_dom_sf"/>
</dbReference>
<feature type="chain" id="PRO_5024395513" evidence="2">
    <location>
        <begin position="19"/>
        <end position="264"/>
    </location>
</feature>
<dbReference type="InterPro" id="IPR013783">
    <property type="entry name" value="Ig-like_fold"/>
</dbReference>
<evidence type="ECO:0000313" key="4">
    <source>
        <dbReference type="WBParaSite" id="MCU_005094-RA"/>
    </source>
</evidence>
<feature type="signal peptide" evidence="2">
    <location>
        <begin position="1"/>
        <end position="18"/>
    </location>
</feature>
<dbReference type="Gene3D" id="2.60.40.10">
    <property type="entry name" value="Immunoglobulins"/>
    <property type="match status" value="2"/>
</dbReference>
<feature type="domain" description="Ig-like" evidence="3">
    <location>
        <begin position="22"/>
        <end position="129"/>
    </location>
</feature>
<name>A0A5K3F5H7_MESCO</name>
<proteinExistence type="predicted"/>
<dbReference type="InterPro" id="IPR013162">
    <property type="entry name" value="CD80_C2-set"/>
</dbReference>
<dbReference type="Pfam" id="PF08205">
    <property type="entry name" value="C2-set_2"/>
    <property type="match status" value="1"/>
</dbReference>
<evidence type="ECO:0000256" key="2">
    <source>
        <dbReference type="SAM" id="SignalP"/>
    </source>
</evidence>
<dbReference type="PROSITE" id="PS50835">
    <property type="entry name" value="IG_LIKE"/>
    <property type="match status" value="1"/>
</dbReference>
<reference evidence="4" key="1">
    <citation type="submission" date="2019-11" db="UniProtKB">
        <authorList>
            <consortium name="WormBaseParasite"/>
        </authorList>
    </citation>
    <scope>IDENTIFICATION</scope>
</reference>
<protein>
    <submittedName>
        <fullName evidence="4">Ig-like domain-containing protein</fullName>
    </submittedName>
</protein>
<organism evidence="4">
    <name type="scientific">Mesocestoides corti</name>
    <name type="common">Flatworm</name>
    <dbReference type="NCBI Taxonomy" id="53468"/>
    <lineage>
        <taxon>Eukaryota</taxon>
        <taxon>Metazoa</taxon>
        <taxon>Spiralia</taxon>
        <taxon>Lophotrochozoa</taxon>
        <taxon>Platyhelminthes</taxon>
        <taxon>Cestoda</taxon>
        <taxon>Eucestoda</taxon>
        <taxon>Cyclophyllidea</taxon>
        <taxon>Mesocestoididae</taxon>
        <taxon>Mesocestoides</taxon>
    </lineage>
</organism>
<keyword evidence="2" id="KW-0732">Signal</keyword>
<dbReference type="SUPFAM" id="SSF48726">
    <property type="entry name" value="Immunoglobulin"/>
    <property type="match status" value="2"/>
</dbReference>
<evidence type="ECO:0000256" key="1">
    <source>
        <dbReference type="ARBA" id="ARBA00023157"/>
    </source>
</evidence>
<dbReference type="AlphaFoldDB" id="A0A5K3F5H7"/>